<evidence type="ECO:0000313" key="5">
    <source>
        <dbReference type="EMBL" id="TFW11393.1"/>
    </source>
</evidence>
<dbReference type="InterPro" id="IPR032710">
    <property type="entry name" value="NTF2-like_dom_sf"/>
</dbReference>
<dbReference type="InterPro" id="IPR013325">
    <property type="entry name" value="RNA_pol_sigma_r2"/>
</dbReference>
<dbReference type="SUPFAM" id="SSF54427">
    <property type="entry name" value="NTF2-like"/>
    <property type="match status" value="1"/>
</dbReference>
<dbReference type="Pfam" id="PF08281">
    <property type="entry name" value="Sigma70_r4_2"/>
    <property type="match status" value="1"/>
</dbReference>
<keyword evidence="6" id="KW-1185">Reference proteome</keyword>
<evidence type="ECO:0000259" key="4">
    <source>
        <dbReference type="Pfam" id="PF08281"/>
    </source>
</evidence>
<feature type="region of interest" description="Disordered" evidence="2">
    <location>
        <begin position="101"/>
        <end position="128"/>
    </location>
</feature>
<proteinExistence type="predicted"/>
<evidence type="ECO:0000256" key="2">
    <source>
        <dbReference type="SAM" id="MobiDB-lite"/>
    </source>
</evidence>
<organism evidence="5 6">
    <name type="scientific">Zemynaea arenosa</name>
    <dbReference type="NCBI Taxonomy" id="2561931"/>
    <lineage>
        <taxon>Bacteria</taxon>
        <taxon>Pseudomonadati</taxon>
        <taxon>Pseudomonadota</taxon>
        <taxon>Betaproteobacteria</taxon>
        <taxon>Burkholderiales</taxon>
        <taxon>Oxalobacteraceae</taxon>
        <taxon>Telluria group</taxon>
        <taxon>Zemynaea</taxon>
    </lineage>
</organism>
<dbReference type="InterPro" id="IPR052704">
    <property type="entry name" value="ECF_Sigma-70_Domain"/>
</dbReference>
<accession>A0A4Y9RR79</accession>
<dbReference type="InterPro" id="IPR014284">
    <property type="entry name" value="RNA_pol_sigma-70_dom"/>
</dbReference>
<dbReference type="GO" id="GO:0016987">
    <property type="term" value="F:sigma factor activity"/>
    <property type="evidence" value="ECO:0007669"/>
    <property type="project" value="InterPro"/>
</dbReference>
<sequence>MNPATATITASGTAPDTPTALYADRRRLYALAYRMLGSAGDAEDIVQEAFLRWHAQPRADVREPRAFLTTVVTRLCLDHIKSARVRLETYPGVWLPEPAVSGAADGGSADEARAEAAGTPPAASHVTPEAELERLESVSLAFLAVLQTLSPIERAVYLLTEIFDYSHAEAGDLLGRTPAACRQALHRARTALAAGVRGEPPSASHHALLASFLMATRSGDLEGLTRMLADDVESRADGGGYVSAATKPVFGLRAVSRLYAGLAAQIPQSVQARIVDLHGWPTALLYQDEVLLAALQIQAAHDRIQRIDNVMNPEKLLRLARSLGLKTSLPG</sequence>
<name>A0A4Y9RR79_9BURK</name>
<dbReference type="InterPro" id="IPR013249">
    <property type="entry name" value="RNA_pol_sigma70_r4_t2"/>
</dbReference>
<dbReference type="SUPFAM" id="SSF88946">
    <property type="entry name" value="Sigma2 domain of RNA polymerase sigma factors"/>
    <property type="match status" value="1"/>
</dbReference>
<evidence type="ECO:0000259" key="3">
    <source>
        <dbReference type="Pfam" id="PF04542"/>
    </source>
</evidence>
<feature type="domain" description="RNA polymerase sigma-70 region 2" evidence="3">
    <location>
        <begin position="25"/>
        <end position="84"/>
    </location>
</feature>
<feature type="compositionally biased region" description="Low complexity" evidence="2">
    <location>
        <begin position="101"/>
        <end position="123"/>
    </location>
</feature>
<dbReference type="RefSeq" id="WP_135209325.1">
    <property type="nucleotide sequence ID" value="NZ_SPVF01000264.1"/>
</dbReference>
<dbReference type="Pfam" id="PF04542">
    <property type="entry name" value="Sigma70_r2"/>
    <property type="match status" value="1"/>
</dbReference>
<protein>
    <submittedName>
        <fullName evidence="5">Sigma-70 family RNA polymerase sigma factor</fullName>
    </submittedName>
</protein>
<dbReference type="PANTHER" id="PTHR30173:SF36">
    <property type="entry name" value="ECF RNA POLYMERASE SIGMA FACTOR SIGJ"/>
    <property type="match status" value="1"/>
</dbReference>
<dbReference type="Proteomes" id="UP000298438">
    <property type="component" value="Unassembled WGS sequence"/>
</dbReference>
<dbReference type="GO" id="GO:0003677">
    <property type="term" value="F:DNA binding"/>
    <property type="evidence" value="ECO:0007669"/>
    <property type="project" value="InterPro"/>
</dbReference>
<evidence type="ECO:0000256" key="1">
    <source>
        <dbReference type="ARBA" id="ARBA00011344"/>
    </source>
</evidence>
<dbReference type="InterPro" id="IPR007627">
    <property type="entry name" value="RNA_pol_sigma70_r2"/>
</dbReference>
<dbReference type="EMBL" id="SPVF01000264">
    <property type="protein sequence ID" value="TFW11393.1"/>
    <property type="molecule type" value="Genomic_DNA"/>
</dbReference>
<dbReference type="OrthoDB" id="3211555at2"/>
<feature type="domain" description="RNA polymerase sigma factor 70 region 4 type 2" evidence="4">
    <location>
        <begin position="140"/>
        <end position="192"/>
    </location>
</feature>
<dbReference type="Gene3D" id="1.10.1740.10">
    <property type="match status" value="1"/>
</dbReference>
<dbReference type="PANTHER" id="PTHR30173">
    <property type="entry name" value="SIGMA 19 FACTOR"/>
    <property type="match status" value="1"/>
</dbReference>
<gene>
    <name evidence="5" type="ORF">E4L96_21795</name>
</gene>
<dbReference type="AlphaFoldDB" id="A0A4Y9RR79"/>
<dbReference type="Gene3D" id="1.10.10.10">
    <property type="entry name" value="Winged helix-like DNA-binding domain superfamily/Winged helix DNA-binding domain"/>
    <property type="match status" value="1"/>
</dbReference>
<comment type="caution">
    <text evidence="5">The sequence shown here is derived from an EMBL/GenBank/DDBJ whole genome shotgun (WGS) entry which is preliminary data.</text>
</comment>
<reference evidence="5 6" key="1">
    <citation type="submission" date="2019-03" db="EMBL/GenBank/DDBJ databases">
        <title>Draft Genome Sequence of Massilia arenosa sp. nov., a Novel Massilia Species Isolated from a Sandy-loam Maize Soil.</title>
        <authorList>
            <person name="Raths R."/>
            <person name="Peta V."/>
            <person name="Bucking H."/>
        </authorList>
    </citation>
    <scope>NUCLEOTIDE SEQUENCE [LARGE SCALE GENOMIC DNA]</scope>
    <source>
        <strain evidence="5 6">MC02</strain>
    </source>
</reference>
<dbReference type="NCBIfam" id="TIGR02937">
    <property type="entry name" value="sigma70-ECF"/>
    <property type="match status" value="1"/>
</dbReference>
<evidence type="ECO:0000313" key="6">
    <source>
        <dbReference type="Proteomes" id="UP000298438"/>
    </source>
</evidence>
<dbReference type="InterPro" id="IPR013324">
    <property type="entry name" value="RNA_pol_sigma_r3/r4-like"/>
</dbReference>
<dbReference type="InterPro" id="IPR036388">
    <property type="entry name" value="WH-like_DNA-bd_sf"/>
</dbReference>
<dbReference type="SUPFAM" id="SSF88659">
    <property type="entry name" value="Sigma3 and sigma4 domains of RNA polymerase sigma factors"/>
    <property type="match status" value="1"/>
</dbReference>
<comment type="subunit">
    <text evidence="1">Interacts transiently with the RNA polymerase catalytic core formed by RpoA, RpoB, RpoC and RpoZ (2 alpha, 1 beta, 1 beta' and 1 omega subunit) to form the RNA polymerase holoenzyme that can initiate transcription.</text>
</comment>
<dbReference type="GO" id="GO:0006352">
    <property type="term" value="P:DNA-templated transcription initiation"/>
    <property type="evidence" value="ECO:0007669"/>
    <property type="project" value="InterPro"/>
</dbReference>